<protein>
    <recommendedName>
        <fullName evidence="2">Bleomycin resistance protein</fullName>
    </recommendedName>
</protein>
<dbReference type="CDD" id="cd08349">
    <property type="entry name" value="BLMA_like"/>
    <property type="match status" value="1"/>
</dbReference>
<dbReference type="InterPro" id="IPR000335">
    <property type="entry name" value="Bleomycin-R"/>
</dbReference>
<dbReference type="EMBL" id="JAETXL010000009">
    <property type="protein sequence ID" value="MBL6279370.1"/>
    <property type="molecule type" value="Genomic_DNA"/>
</dbReference>
<dbReference type="PROSITE" id="PS51819">
    <property type="entry name" value="VOC"/>
    <property type="match status" value="1"/>
</dbReference>
<evidence type="ECO:0000256" key="2">
    <source>
        <dbReference type="ARBA" id="ARBA00021572"/>
    </source>
</evidence>
<evidence type="ECO:0000313" key="5">
    <source>
        <dbReference type="EMBL" id="MBL6279370.1"/>
    </source>
</evidence>
<dbReference type="SUPFAM" id="SSF54593">
    <property type="entry name" value="Glyoxalase/Bleomycin resistance protein/Dihydroxybiphenyl dioxygenase"/>
    <property type="match status" value="1"/>
</dbReference>
<evidence type="ECO:0000256" key="3">
    <source>
        <dbReference type="ARBA" id="ARBA00023251"/>
    </source>
</evidence>
<comment type="caution">
    <text evidence="5">The sequence shown here is derived from an EMBL/GenBank/DDBJ whole genome shotgun (WGS) entry which is preliminary data.</text>
</comment>
<comment type="similarity">
    <text evidence="1">Belongs to the bleomycin resistance protein family.</text>
</comment>
<evidence type="ECO:0000259" key="4">
    <source>
        <dbReference type="PROSITE" id="PS51819"/>
    </source>
</evidence>
<reference evidence="5 6" key="1">
    <citation type="submission" date="2021-01" db="EMBL/GenBank/DDBJ databases">
        <title>Genome sequencing of Micromonospora fiedleri MG-37.</title>
        <authorList>
            <person name="Moreland P.E.J."/>
            <person name="Stach J.E.M."/>
        </authorList>
    </citation>
    <scope>NUCLEOTIDE SEQUENCE [LARGE SCALE GENOMIC DNA]</scope>
    <source>
        <strain evidence="5 6">MG-37</strain>
    </source>
</reference>
<feature type="domain" description="VOC" evidence="4">
    <location>
        <begin position="1"/>
        <end position="109"/>
    </location>
</feature>
<dbReference type="InterPro" id="IPR029068">
    <property type="entry name" value="Glyas_Bleomycin-R_OHBP_Dase"/>
</dbReference>
<dbReference type="InterPro" id="IPR037523">
    <property type="entry name" value="VOC_core"/>
</dbReference>
<keyword evidence="6" id="KW-1185">Reference proteome</keyword>
<gene>
    <name evidence="5" type="ORF">JMF97_24765</name>
</gene>
<organism evidence="5 6">
    <name type="scientific">Micromonospora fiedleri</name>
    <dbReference type="NCBI Taxonomy" id="1157498"/>
    <lineage>
        <taxon>Bacteria</taxon>
        <taxon>Bacillati</taxon>
        <taxon>Actinomycetota</taxon>
        <taxon>Actinomycetes</taxon>
        <taxon>Micromonosporales</taxon>
        <taxon>Micromonosporaceae</taxon>
        <taxon>Micromonospora</taxon>
    </lineage>
</organism>
<dbReference type="Pfam" id="PF19581">
    <property type="entry name" value="Glyoxalase_7"/>
    <property type="match status" value="1"/>
</dbReference>
<evidence type="ECO:0000256" key="1">
    <source>
        <dbReference type="ARBA" id="ARBA00011051"/>
    </source>
</evidence>
<sequence>MVEHLAPVLRVADAEASVRWYERLGFVKQWEHRFAPHLPRYVGIARADMHLHLSEHAGDARPGTLVYLYVSDVDAMAAACGVTEIADMDWGRDFMVMDPDGNRLRIGTPKDS</sequence>
<dbReference type="Proteomes" id="UP000661193">
    <property type="component" value="Unassembled WGS sequence"/>
</dbReference>
<name>A0ABS1UWV3_9ACTN</name>
<accession>A0ABS1UWV3</accession>
<keyword evidence="3" id="KW-0046">Antibiotic resistance</keyword>
<proteinExistence type="inferred from homology"/>
<dbReference type="Gene3D" id="3.10.180.10">
    <property type="entry name" value="2,3-Dihydroxybiphenyl 1,2-Dioxygenase, domain 1"/>
    <property type="match status" value="1"/>
</dbReference>
<evidence type="ECO:0000313" key="6">
    <source>
        <dbReference type="Proteomes" id="UP000661193"/>
    </source>
</evidence>